<dbReference type="OMA" id="MYVTPCG"/>
<dbReference type="eggNOG" id="KOG4806">
    <property type="taxonomic scope" value="Eukaryota"/>
</dbReference>
<keyword evidence="11" id="KW-1185">Reference proteome</keyword>
<accession>Q9N397</accession>
<evidence type="ECO:0000313" key="12">
    <source>
        <dbReference type="WormBase" id="Y54G2A.29"/>
    </source>
</evidence>
<keyword evidence="2" id="KW-0964">Secreted</keyword>
<evidence type="ECO:0000259" key="7">
    <source>
        <dbReference type="Pfam" id="PF10179"/>
    </source>
</evidence>
<evidence type="ECO:0000256" key="3">
    <source>
        <dbReference type="ARBA" id="ARBA00022729"/>
    </source>
</evidence>
<feature type="domain" description="Protein NDNF C-terminal" evidence="8">
    <location>
        <begin position="358"/>
        <end position="532"/>
    </location>
</feature>
<keyword evidence="3 6" id="KW-0732">Signal</keyword>
<dbReference type="PANTHER" id="PTHR14619">
    <property type="entry name" value="NEURON-DERIVED NEUROTROPHIC FACTOR"/>
    <property type="match status" value="1"/>
</dbReference>
<dbReference type="Pfam" id="PF10179">
    <property type="entry name" value="NDNF"/>
    <property type="match status" value="1"/>
</dbReference>
<dbReference type="InterPro" id="IPR055271">
    <property type="entry name" value="NDNF_Fn(III)_1"/>
</dbReference>
<dbReference type="FunCoup" id="Q9N397">
    <property type="interactions" value="148"/>
</dbReference>
<evidence type="ECO:0000256" key="1">
    <source>
        <dbReference type="ARBA" id="ARBA00004613"/>
    </source>
</evidence>
<evidence type="ECO:0000256" key="2">
    <source>
        <dbReference type="ARBA" id="ARBA00022525"/>
    </source>
</evidence>
<dbReference type="WormBase" id="Y54G2A.29">
    <property type="protein sequence ID" value="CE34416"/>
    <property type="gene ID" value="WBGene00021893"/>
    <property type="gene designation" value="ndnf-1"/>
</dbReference>
<dbReference type="OrthoDB" id="9872501at2759"/>
<dbReference type="InterPro" id="IPR056225">
    <property type="entry name" value="NDNF_N"/>
</dbReference>
<feature type="domain" description="Neuron-derived neurotrophic factor first Fn(III)" evidence="7">
    <location>
        <begin position="223"/>
        <end position="270"/>
    </location>
</feature>
<evidence type="ECO:0000256" key="5">
    <source>
        <dbReference type="ARBA" id="ARBA00023180"/>
    </source>
</evidence>
<feature type="domain" description="Neuron-derived neurotrophic factor N-terminal" evidence="9">
    <location>
        <begin position="22"/>
        <end position="150"/>
    </location>
</feature>
<keyword evidence="4" id="KW-0677">Repeat</keyword>
<evidence type="ECO:0000259" key="9">
    <source>
        <dbReference type="Pfam" id="PF24354"/>
    </source>
</evidence>
<dbReference type="Bgee" id="WBGene00021893">
    <property type="expression patterns" value="Expressed in larva and 2 other cell types or tissues"/>
</dbReference>
<proteinExistence type="predicted"/>
<keyword evidence="5" id="KW-0325">Glycoprotein</keyword>
<dbReference type="EMBL" id="BX284604">
    <property type="protein sequence ID" value="CCD83520.1"/>
    <property type="molecule type" value="Genomic_DNA"/>
</dbReference>
<feature type="signal peptide" evidence="6">
    <location>
        <begin position="1"/>
        <end position="16"/>
    </location>
</feature>
<evidence type="ECO:0000259" key="8">
    <source>
        <dbReference type="Pfam" id="PF19433"/>
    </source>
</evidence>
<name>Q9N397_CAEEL</name>
<dbReference type="AlphaFoldDB" id="Q9N397"/>
<dbReference type="RefSeq" id="NP_500282.2">
    <property type="nucleotide sequence ID" value="NM_067881.5"/>
</dbReference>
<sequence length="536" mass="60626">MLKLLLLLFTIQLCTPFHVVPMSYSILSENTESVIDLAGKVSEKRFYLHITNEASPFFMYVTPCGAAVHWQLFTMDKDISMSEEFDTISDMSNSLEESEKFKLIAGEDDKKRMTFFAHSLPKKVILVVRAASTSSASVRIFFTPSLFRLEDQYPPLPHDTRLATNIISESTYSRRDEVSTLITWKISPQVRNAEPGRYRICTIVSRRDPEFAGMCDHVEEGVETVKCVPQTNNTVVIGSLRRDRTYFVTVFVRDHKRGTSSAYEVQTIQTSEVVTHRRKVTRNVPRKQKKSAPRVLSNGQLEQVELEPKKGTFVNLKFFVNSLPEGAENNTQSAMLIVHACDGLVRINLFRNGKILKRSDAFSGFRRFVVTNIRSGHLRFQIVNDDETPKTIRVWASTDLTTSPYPNLPDDTSVKIVGRSCSSASIQWIRAHDSHVKYCVYRRREHSNFLEHLVSLADNLCEGGLSSSVLVGCYTHSPTSSEDDAQSLIETTIGGLLPASTYRLDLLATPLDRPNAQALPFRTVWVRTNRFCGVHN</sequence>
<reference evidence="10 11" key="1">
    <citation type="journal article" date="1998" name="Science">
        <title>Genome sequence of the nematode C. elegans: a platform for investigating biology.</title>
        <authorList>
            <consortium name="The C. elegans sequencing consortium"/>
            <person name="Sulson J.E."/>
            <person name="Waterston R."/>
        </authorList>
    </citation>
    <scope>NUCLEOTIDE SEQUENCE [LARGE SCALE GENOMIC DNA]</scope>
    <source>
        <strain evidence="10 11">Bristol N2</strain>
    </source>
</reference>
<evidence type="ECO:0000256" key="4">
    <source>
        <dbReference type="ARBA" id="ARBA00022737"/>
    </source>
</evidence>
<feature type="chain" id="PRO_5004335226" evidence="6">
    <location>
        <begin position="17"/>
        <end position="536"/>
    </location>
</feature>
<dbReference type="AGR" id="WB:WBGene00021893"/>
<protein>
    <submittedName>
        <fullName evidence="10">Protein NDNF C-terminal domain-containing protein</fullName>
    </submittedName>
</protein>
<dbReference type="InParanoid" id="Q9N397"/>
<gene>
    <name evidence="10 12" type="primary">ndnf-1</name>
    <name evidence="10" type="ORF">CELE_Y54G2A.29</name>
    <name evidence="12" type="ORF">Y54G2A.29</name>
</gene>
<dbReference type="Pfam" id="PF24354">
    <property type="entry name" value="NDNF_N"/>
    <property type="match status" value="1"/>
</dbReference>
<dbReference type="STRING" id="6239.Y54G2A.29.1"/>
<evidence type="ECO:0000256" key="6">
    <source>
        <dbReference type="SAM" id="SignalP"/>
    </source>
</evidence>
<dbReference type="Pfam" id="PF19433">
    <property type="entry name" value="NDNF_C"/>
    <property type="match status" value="1"/>
</dbReference>
<dbReference type="PANTHER" id="PTHR14619:SF3">
    <property type="entry name" value="PROTEIN NDNF"/>
    <property type="match status" value="1"/>
</dbReference>
<evidence type="ECO:0000313" key="10">
    <source>
        <dbReference type="EMBL" id="CCD83520.1"/>
    </source>
</evidence>
<dbReference type="PhylomeDB" id="Q9N397"/>
<dbReference type="GeneID" id="177083"/>
<organism evidence="10 11">
    <name type="scientific">Caenorhabditis elegans</name>
    <dbReference type="NCBI Taxonomy" id="6239"/>
    <lineage>
        <taxon>Eukaryota</taxon>
        <taxon>Metazoa</taxon>
        <taxon>Ecdysozoa</taxon>
        <taxon>Nematoda</taxon>
        <taxon>Chromadorea</taxon>
        <taxon>Rhabditida</taxon>
        <taxon>Rhabditina</taxon>
        <taxon>Rhabditomorpha</taxon>
        <taxon>Rhabditoidea</taxon>
        <taxon>Rhabditidae</taxon>
        <taxon>Peloderinae</taxon>
        <taxon>Caenorhabditis</taxon>
    </lineage>
</organism>
<evidence type="ECO:0000313" key="11">
    <source>
        <dbReference type="Proteomes" id="UP000001940"/>
    </source>
</evidence>
<comment type="subcellular location">
    <subcellularLocation>
        <location evidence="1">Secreted</location>
    </subcellularLocation>
</comment>
<dbReference type="PaxDb" id="6239-Y54G2A.29"/>
<dbReference type="KEGG" id="cel:CELE_Y54G2A.29"/>
<dbReference type="CTD" id="177083"/>
<dbReference type="GO" id="GO:0005576">
    <property type="term" value="C:extracellular region"/>
    <property type="evidence" value="ECO:0007669"/>
    <property type="project" value="UniProtKB-SubCell"/>
</dbReference>
<dbReference type="InterPro" id="IPR019326">
    <property type="entry name" value="NDNF"/>
</dbReference>
<dbReference type="InterPro" id="IPR045805">
    <property type="entry name" value="NDNF_C"/>
</dbReference>
<dbReference type="Proteomes" id="UP000001940">
    <property type="component" value="Chromosome IV"/>
</dbReference>
<dbReference type="HOGENOM" id="CLU_508297_0_0_1"/>
<dbReference type="UCSC" id="Y54G2A.29">
    <property type="organism name" value="c. elegans"/>
</dbReference>